<feature type="compositionally biased region" description="Basic and acidic residues" evidence="1">
    <location>
        <begin position="61"/>
        <end position="77"/>
    </location>
</feature>
<evidence type="ECO:0000256" key="1">
    <source>
        <dbReference type="SAM" id="MobiDB-lite"/>
    </source>
</evidence>
<evidence type="ECO:0000313" key="2">
    <source>
        <dbReference type="EMBL" id="CAL1581471.1"/>
    </source>
</evidence>
<organism evidence="2 3">
    <name type="scientific">Knipowitschia caucasica</name>
    <name type="common">Caucasian dwarf goby</name>
    <name type="synonym">Pomatoschistus caucasicus</name>
    <dbReference type="NCBI Taxonomy" id="637954"/>
    <lineage>
        <taxon>Eukaryota</taxon>
        <taxon>Metazoa</taxon>
        <taxon>Chordata</taxon>
        <taxon>Craniata</taxon>
        <taxon>Vertebrata</taxon>
        <taxon>Euteleostomi</taxon>
        <taxon>Actinopterygii</taxon>
        <taxon>Neopterygii</taxon>
        <taxon>Teleostei</taxon>
        <taxon>Neoteleostei</taxon>
        <taxon>Acanthomorphata</taxon>
        <taxon>Gobiaria</taxon>
        <taxon>Gobiiformes</taxon>
        <taxon>Gobioidei</taxon>
        <taxon>Gobiidae</taxon>
        <taxon>Gobiinae</taxon>
        <taxon>Knipowitschia</taxon>
    </lineage>
</organism>
<name>A0AAV2JYT9_KNICA</name>
<accession>A0AAV2JYT9</accession>
<keyword evidence="3" id="KW-1185">Reference proteome</keyword>
<reference evidence="2 3" key="1">
    <citation type="submission" date="2024-04" db="EMBL/GenBank/DDBJ databases">
        <authorList>
            <person name="Waldvogel A.-M."/>
            <person name="Schoenle A."/>
        </authorList>
    </citation>
    <scope>NUCLEOTIDE SEQUENCE [LARGE SCALE GENOMIC DNA]</scope>
</reference>
<dbReference type="EMBL" id="OZ035837">
    <property type="protein sequence ID" value="CAL1581471.1"/>
    <property type="molecule type" value="Genomic_DNA"/>
</dbReference>
<gene>
    <name evidence="2" type="ORF">KC01_LOCUS12228</name>
</gene>
<evidence type="ECO:0000313" key="3">
    <source>
        <dbReference type="Proteomes" id="UP001497482"/>
    </source>
</evidence>
<proteinExistence type="predicted"/>
<feature type="region of interest" description="Disordered" evidence="1">
    <location>
        <begin position="50"/>
        <end position="84"/>
    </location>
</feature>
<dbReference type="Proteomes" id="UP001497482">
    <property type="component" value="Chromosome 15"/>
</dbReference>
<dbReference type="AlphaFoldDB" id="A0AAV2JYT9"/>
<sequence length="101" mass="11539">MVCLLEQNESAVAELYPLFIFISCSDSSSVSSGCVRQCCGCVGVYRRTQTHPSSLRRKSSRDRAKNLPPKLQHDTSRERRKREKCFPAEFEESEVKRGLLQ</sequence>
<protein>
    <submittedName>
        <fullName evidence="2">Uncharacterized protein</fullName>
    </submittedName>
</protein>